<dbReference type="EMBL" id="JAAAIM010000203">
    <property type="protein sequence ID" value="KAG0292312.1"/>
    <property type="molecule type" value="Genomic_DNA"/>
</dbReference>
<evidence type="ECO:0000256" key="1">
    <source>
        <dbReference type="SAM" id="MobiDB-lite"/>
    </source>
</evidence>
<evidence type="ECO:0000313" key="2">
    <source>
        <dbReference type="EMBL" id="KAG0292312.1"/>
    </source>
</evidence>
<evidence type="ECO:0000313" key="3">
    <source>
        <dbReference type="Proteomes" id="UP001194696"/>
    </source>
</evidence>
<feature type="compositionally biased region" description="Gly residues" evidence="1">
    <location>
        <begin position="317"/>
        <end position="334"/>
    </location>
</feature>
<feature type="compositionally biased region" description="Low complexity" evidence="1">
    <location>
        <begin position="348"/>
        <end position="365"/>
    </location>
</feature>
<keyword evidence="3" id="KW-1185">Reference proteome</keyword>
<name>A0ABQ7K8Q2_9FUNG</name>
<organism evidence="2 3">
    <name type="scientific">Linnemannia gamsii</name>
    <dbReference type="NCBI Taxonomy" id="64522"/>
    <lineage>
        <taxon>Eukaryota</taxon>
        <taxon>Fungi</taxon>
        <taxon>Fungi incertae sedis</taxon>
        <taxon>Mucoromycota</taxon>
        <taxon>Mortierellomycotina</taxon>
        <taxon>Mortierellomycetes</taxon>
        <taxon>Mortierellales</taxon>
        <taxon>Mortierellaceae</taxon>
        <taxon>Linnemannia</taxon>
    </lineage>
</organism>
<dbReference type="Proteomes" id="UP001194696">
    <property type="component" value="Unassembled WGS sequence"/>
</dbReference>
<comment type="caution">
    <text evidence="2">The sequence shown here is derived from an EMBL/GenBank/DDBJ whole genome shotgun (WGS) entry which is preliminary data.</text>
</comment>
<proteinExistence type="predicted"/>
<feature type="region of interest" description="Disordered" evidence="1">
    <location>
        <begin position="272"/>
        <end position="388"/>
    </location>
</feature>
<reference evidence="2 3" key="1">
    <citation type="journal article" date="2020" name="Fungal Divers.">
        <title>Resolving the Mortierellaceae phylogeny through synthesis of multi-gene phylogenetics and phylogenomics.</title>
        <authorList>
            <person name="Vandepol N."/>
            <person name="Liber J."/>
            <person name="Desiro A."/>
            <person name="Na H."/>
            <person name="Kennedy M."/>
            <person name="Barry K."/>
            <person name="Grigoriev I.V."/>
            <person name="Miller A.N."/>
            <person name="O'Donnell K."/>
            <person name="Stajich J.E."/>
            <person name="Bonito G."/>
        </authorList>
    </citation>
    <scope>NUCLEOTIDE SEQUENCE [LARGE SCALE GENOMIC DNA]</scope>
    <source>
        <strain evidence="2 3">AD045</strain>
    </source>
</reference>
<accession>A0ABQ7K8Q2</accession>
<protein>
    <submittedName>
        <fullName evidence="2">Uncharacterized protein</fullName>
    </submittedName>
</protein>
<sequence>MAKLYQSPPLYTNASEFIVNYIWHTPAPDRYSAKDGHLVPPTHLPDLPAAHTIRHRSVDPFPTQDHSSDYKHEHEALNGYDRHNVYFNSNPFASADVLSGPEDVRSVQITLERLRPLQDEPCSTSLTEEQKLALIEHGRAIGNRAHYYDNNNRGNIRSNTNNHYLRQRCNDTSVDMPPIRNEGVGRGYRSKITYSRDYLMTFSDFNVLPDNIDRIHWIQQNPTLDWSQKFAGPMMARLQGTFQEPRGDHQGAGTYDSKMGCHLARREGDFGGNGDADADLGLSRRHGVGKERGQGTSSESSACRGDERQRTSRGNIVFGGEGRYGTFRGDGGFRGDSSIIEERGLGAPSFPLLPSPTSTPSTPRPHVQRSSTSATGGLRPESLLDRQQRHDRAFKREASGRARLREAFSNVELEKEGESLAWIATTQYNTRFCSI</sequence>
<gene>
    <name evidence="2" type="ORF">BGZ96_004346</name>
</gene>